<feature type="region of interest" description="Disordered" evidence="1">
    <location>
        <begin position="172"/>
        <end position="215"/>
    </location>
</feature>
<comment type="caution">
    <text evidence="2">The sequence shown here is derived from an EMBL/GenBank/DDBJ whole genome shotgun (WGS) entry which is preliminary data.</text>
</comment>
<gene>
    <name evidence="2" type="ORF">SDC9_61290</name>
</gene>
<evidence type="ECO:0000256" key="1">
    <source>
        <dbReference type="SAM" id="MobiDB-lite"/>
    </source>
</evidence>
<dbReference type="EMBL" id="VSSQ01002358">
    <property type="protein sequence ID" value="MPM14926.1"/>
    <property type="molecule type" value="Genomic_DNA"/>
</dbReference>
<name>A0A644XFB9_9ZZZZ</name>
<feature type="compositionally biased region" description="Polar residues" evidence="1">
    <location>
        <begin position="172"/>
        <end position="182"/>
    </location>
</feature>
<sequence length="241" mass="26140">MDIKTPLFNAPIEQTPGKFRRGRLSGLIGAEDPCAIRRGLGGKPQPGIAQPKPLPVVPVAEIQRLAVFHLRPVTPDGEKRKGRAGAVRQCVGAFTGAACPIADQAVFRDHQGKPSIDDGLRRQNFRQVADLCPPQLKGQCRGLEALALKISQRPPVEDVQAKIPVKGKSFFPQQRQMPQVSHQRGGDTQCLRPVQQSQKPGLVPVPPDTGQGGAVFPAEFRQSVQRFKQLQRKADPRGAAA</sequence>
<reference evidence="2" key="1">
    <citation type="submission" date="2019-08" db="EMBL/GenBank/DDBJ databases">
        <authorList>
            <person name="Kucharzyk K."/>
            <person name="Murdoch R.W."/>
            <person name="Higgins S."/>
            <person name="Loffler F."/>
        </authorList>
    </citation>
    <scope>NUCLEOTIDE SEQUENCE</scope>
</reference>
<protein>
    <submittedName>
        <fullName evidence="2">Uncharacterized protein</fullName>
    </submittedName>
</protein>
<proteinExistence type="predicted"/>
<accession>A0A644XFB9</accession>
<dbReference type="AlphaFoldDB" id="A0A644XFB9"/>
<evidence type="ECO:0000313" key="2">
    <source>
        <dbReference type="EMBL" id="MPM14926.1"/>
    </source>
</evidence>
<organism evidence="2">
    <name type="scientific">bioreactor metagenome</name>
    <dbReference type="NCBI Taxonomy" id="1076179"/>
    <lineage>
        <taxon>unclassified sequences</taxon>
        <taxon>metagenomes</taxon>
        <taxon>ecological metagenomes</taxon>
    </lineage>
</organism>